<dbReference type="InParanoid" id="A0A7C8ILW4"/>
<accession>A0A7C8ILW4</accession>
<keyword evidence="3" id="KW-0539">Nucleus</keyword>
<feature type="compositionally biased region" description="Low complexity" evidence="5">
    <location>
        <begin position="285"/>
        <end position="302"/>
    </location>
</feature>
<feature type="compositionally biased region" description="Polar residues" evidence="5">
    <location>
        <begin position="364"/>
        <end position="376"/>
    </location>
</feature>
<dbReference type="FunFam" id="1.20.5.170:FF:000067">
    <property type="entry name" value="BZIP transcription factor"/>
    <property type="match status" value="1"/>
</dbReference>
<dbReference type="GO" id="GO:0005737">
    <property type="term" value="C:cytoplasm"/>
    <property type="evidence" value="ECO:0007669"/>
    <property type="project" value="UniProtKB-SubCell"/>
</dbReference>
<name>A0A7C8ILW4_9PEZI</name>
<evidence type="ECO:0000256" key="2">
    <source>
        <dbReference type="ARBA" id="ARBA00004496"/>
    </source>
</evidence>
<dbReference type="Gene3D" id="1.20.5.170">
    <property type="match status" value="1"/>
</dbReference>
<evidence type="ECO:0000259" key="6">
    <source>
        <dbReference type="PROSITE" id="PS50217"/>
    </source>
</evidence>
<dbReference type="InterPro" id="IPR050936">
    <property type="entry name" value="AP-1-like"/>
</dbReference>
<feature type="region of interest" description="Disordered" evidence="5">
    <location>
        <begin position="275"/>
        <end position="334"/>
    </location>
</feature>
<organism evidence="7 8">
    <name type="scientific">Xylaria multiplex</name>
    <dbReference type="NCBI Taxonomy" id="323545"/>
    <lineage>
        <taxon>Eukaryota</taxon>
        <taxon>Fungi</taxon>
        <taxon>Dikarya</taxon>
        <taxon>Ascomycota</taxon>
        <taxon>Pezizomycotina</taxon>
        <taxon>Sordariomycetes</taxon>
        <taxon>Xylariomycetidae</taxon>
        <taxon>Xylariales</taxon>
        <taxon>Xylariaceae</taxon>
        <taxon>Xylaria</taxon>
    </lineage>
</organism>
<dbReference type="InterPro" id="IPR004827">
    <property type="entry name" value="bZIP"/>
</dbReference>
<feature type="region of interest" description="Disordered" evidence="5">
    <location>
        <begin position="34"/>
        <end position="73"/>
    </location>
</feature>
<dbReference type="Gene3D" id="1.10.238.100">
    <property type="entry name" value="YAP1 redox domain. Chain B"/>
    <property type="match status" value="1"/>
</dbReference>
<comment type="similarity">
    <text evidence="4">Belongs to the bZIP family. YAP subfamily.</text>
</comment>
<feature type="domain" description="BZIP" evidence="6">
    <location>
        <begin position="166"/>
        <end position="229"/>
    </location>
</feature>
<dbReference type="PANTHER" id="PTHR40621:SF6">
    <property type="entry name" value="AP-1-LIKE TRANSCRIPTION FACTOR YAP1-RELATED"/>
    <property type="match status" value="1"/>
</dbReference>
<dbReference type="GO" id="GO:0001228">
    <property type="term" value="F:DNA-binding transcription activator activity, RNA polymerase II-specific"/>
    <property type="evidence" value="ECO:0007669"/>
    <property type="project" value="TreeGrafter"/>
</dbReference>
<dbReference type="EMBL" id="WUBL01000188">
    <property type="protein sequence ID" value="KAF2963685.1"/>
    <property type="molecule type" value="Genomic_DNA"/>
</dbReference>
<dbReference type="FunCoup" id="A0A7C8ILW4">
    <property type="interactions" value="2646"/>
</dbReference>
<dbReference type="Pfam" id="PF00170">
    <property type="entry name" value="bZIP_1"/>
    <property type="match status" value="1"/>
</dbReference>
<feature type="compositionally biased region" description="Basic and acidic residues" evidence="5">
    <location>
        <begin position="182"/>
        <end position="195"/>
    </location>
</feature>
<dbReference type="SUPFAM" id="SSF57959">
    <property type="entry name" value="Leucine zipper domain"/>
    <property type="match status" value="1"/>
</dbReference>
<feature type="compositionally biased region" description="Polar residues" evidence="5">
    <location>
        <begin position="393"/>
        <end position="404"/>
    </location>
</feature>
<dbReference type="PROSITE" id="PS50217">
    <property type="entry name" value="BZIP"/>
    <property type="match status" value="1"/>
</dbReference>
<dbReference type="GO" id="GO:0034599">
    <property type="term" value="P:cellular response to oxidative stress"/>
    <property type="evidence" value="ECO:0007669"/>
    <property type="project" value="UniProtKB-ARBA"/>
</dbReference>
<keyword evidence="8" id="KW-1185">Reference proteome</keyword>
<protein>
    <recommendedName>
        <fullName evidence="6">BZIP domain-containing protein</fullName>
    </recommendedName>
</protein>
<proteinExistence type="inferred from homology"/>
<dbReference type="OrthoDB" id="5380163at2759"/>
<dbReference type="InterPro" id="IPR046347">
    <property type="entry name" value="bZIP_sf"/>
</dbReference>
<dbReference type="Proteomes" id="UP000481858">
    <property type="component" value="Unassembled WGS sequence"/>
</dbReference>
<dbReference type="Pfam" id="PF08601">
    <property type="entry name" value="PAP1"/>
    <property type="match status" value="2"/>
</dbReference>
<dbReference type="InterPro" id="IPR013910">
    <property type="entry name" value="TF_PAP1"/>
</dbReference>
<dbReference type="CDD" id="cd14688">
    <property type="entry name" value="bZIP_YAP"/>
    <property type="match status" value="1"/>
</dbReference>
<evidence type="ECO:0000313" key="7">
    <source>
        <dbReference type="EMBL" id="KAF2963685.1"/>
    </source>
</evidence>
<dbReference type="SUPFAM" id="SSF111430">
    <property type="entry name" value="YAP1 redox domain"/>
    <property type="match status" value="1"/>
</dbReference>
<comment type="caution">
    <text evidence="7">The sequence shown here is derived from an EMBL/GenBank/DDBJ whole genome shotgun (WGS) entry which is preliminary data.</text>
</comment>
<comment type="subcellular location">
    <subcellularLocation>
        <location evidence="2">Cytoplasm</location>
    </subcellularLocation>
    <subcellularLocation>
        <location evidence="1">Nucleus</location>
    </subcellularLocation>
</comment>
<dbReference type="AlphaFoldDB" id="A0A7C8ILW4"/>
<sequence>MASTRPNILPNFILTPQQQNLLFRALTSNQPANVKADQDSLTPESLTTSPVQNQKSVNFNESHGPSDSPFLDYDYDIGADSSFDFDFGHDDQTGTQARMIGDLPGSSPDGSDGAKDNSKASSPDNESSDKRSHPDEDDDDEIESGAKRREGEGKVPKKPGRKPLTNEPSSKRKAQNRAAQRAFRERKEKHLKDLETKVEELEKVSNATNDENSQLRAQIEKLTVELEQYKKKLSVVSNRSRSSTTASRGHSTFGSAAIQNINDVNFQFEFPKFGMFPGPNPTPPTTANKPSPYPSPSSGRSPNGQTSPPEQAKTGGSESSKSLENPDGQQPKDQFASSVKYSDLFNNGSSLGGTNGNSGSRSSLDSAQFSLNGANTGSPSSSSNSVMGPSSSCGTSPEPFTQSPLGFKPLETLTTIGEEQPGLTSDNTSAFGNLANLDFTNFDWLSQQNGGQFDPQLFGEYREPQSNILANTTLDDSFFNDAFDVDFLTSFNAPAIPSPNPAKKDICAEIDARKETEDTIVTSANGKLLTCNNIWEQLQGCPKVQAGDLDLDGLCSDLQKKAKCGGTGAVVDEKDFKAVMSKYLGASCPGT</sequence>
<gene>
    <name evidence="7" type="ORF">GQX73_g9888</name>
</gene>
<feature type="compositionally biased region" description="Low complexity" evidence="5">
    <location>
        <begin position="377"/>
        <end position="392"/>
    </location>
</feature>
<feature type="compositionally biased region" description="Polar residues" evidence="5">
    <location>
        <begin position="39"/>
        <end position="65"/>
    </location>
</feature>
<dbReference type="PROSITE" id="PS00036">
    <property type="entry name" value="BZIP_BASIC"/>
    <property type="match status" value="1"/>
</dbReference>
<dbReference type="InterPro" id="IPR023167">
    <property type="entry name" value="Yap1_redox_dom_sf"/>
</dbReference>
<reference evidence="7 8" key="1">
    <citation type="submission" date="2019-12" db="EMBL/GenBank/DDBJ databases">
        <title>Draft genome sequence of the ascomycete Xylaria multiplex DSM 110363.</title>
        <authorList>
            <person name="Buettner E."/>
            <person name="Kellner H."/>
        </authorList>
    </citation>
    <scope>NUCLEOTIDE SEQUENCE [LARGE SCALE GENOMIC DNA]</scope>
    <source>
        <strain evidence="7 8">DSM 110363</strain>
    </source>
</reference>
<evidence type="ECO:0000256" key="3">
    <source>
        <dbReference type="ARBA" id="ARBA00023242"/>
    </source>
</evidence>
<dbReference type="PANTHER" id="PTHR40621">
    <property type="entry name" value="TRANSCRIPTION FACTOR KAPC-RELATED"/>
    <property type="match status" value="1"/>
</dbReference>
<evidence type="ECO:0000313" key="8">
    <source>
        <dbReference type="Proteomes" id="UP000481858"/>
    </source>
</evidence>
<feature type="region of interest" description="Disordered" evidence="5">
    <location>
        <begin position="348"/>
        <end position="407"/>
    </location>
</feature>
<feature type="compositionally biased region" description="Polar residues" evidence="5">
    <location>
        <begin position="303"/>
        <end position="334"/>
    </location>
</feature>
<feature type="compositionally biased region" description="Basic and acidic residues" evidence="5">
    <location>
        <begin position="144"/>
        <end position="155"/>
    </location>
</feature>
<dbReference type="GO" id="GO:0090575">
    <property type="term" value="C:RNA polymerase II transcription regulator complex"/>
    <property type="evidence" value="ECO:0007669"/>
    <property type="project" value="TreeGrafter"/>
</dbReference>
<feature type="region of interest" description="Disordered" evidence="5">
    <location>
        <begin position="86"/>
        <end position="195"/>
    </location>
</feature>
<evidence type="ECO:0000256" key="1">
    <source>
        <dbReference type="ARBA" id="ARBA00004123"/>
    </source>
</evidence>
<evidence type="ECO:0000256" key="4">
    <source>
        <dbReference type="ARBA" id="ARBA00038132"/>
    </source>
</evidence>
<evidence type="ECO:0000256" key="5">
    <source>
        <dbReference type="SAM" id="MobiDB-lite"/>
    </source>
</evidence>
<dbReference type="SMART" id="SM00338">
    <property type="entry name" value="BRLZ"/>
    <property type="match status" value="1"/>
</dbReference>
<dbReference type="GO" id="GO:0000976">
    <property type="term" value="F:transcription cis-regulatory region binding"/>
    <property type="evidence" value="ECO:0007669"/>
    <property type="project" value="InterPro"/>
</dbReference>